<reference evidence="2 3" key="1">
    <citation type="submission" date="2018-10" db="EMBL/GenBank/DDBJ databases">
        <title>Fifty Aureobasidium pullulans genomes reveal a recombining polyextremotolerant generalist.</title>
        <authorList>
            <person name="Gostincar C."/>
            <person name="Turk M."/>
            <person name="Zajc J."/>
            <person name="Gunde-Cimerman N."/>
        </authorList>
    </citation>
    <scope>NUCLEOTIDE SEQUENCE [LARGE SCALE GENOMIC DNA]</scope>
    <source>
        <strain evidence="2 3">EXF-3863</strain>
    </source>
</reference>
<feature type="transmembrane region" description="Helical" evidence="1">
    <location>
        <begin position="35"/>
        <end position="58"/>
    </location>
</feature>
<feature type="transmembrane region" description="Helical" evidence="1">
    <location>
        <begin position="9"/>
        <end position="29"/>
    </location>
</feature>
<organism evidence="2 3">
    <name type="scientific">Aureobasidium pullulans</name>
    <name type="common">Black yeast</name>
    <name type="synonym">Pullularia pullulans</name>
    <dbReference type="NCBI Taxonomy" id="5580"/>
    <lineage>
        <taxon>Eukaryota</taxon>
        <taxon>Fungi</taxon>
        <taxon>Dikarya</taxon>
        <taxon>Ascomycota</taxon>
        <taxon>Pezizomycotina</taxon>
        <taxon>Dothideomycetes</taxon>
        <taxon>Dothideomycetidae</taxon>
        <taxon>Dothideales</taxon>
        <taxon>Saccotheciaceae</taxon>
        <taxon>Aureobasidium</taxon>
    </lineage>
</organism>
<evidence type="ECO:0000313" key="3">
    <source>
        <dbReference type="Proteomes" id="UP000308005"/>
    </source>
</evidence>
<evidence type="ECO:0000313" key="2">
    <source>
        <dbReference type="EMBL" id="THZ16147.1"/>
    </source>
</evidence>
<comment type="caution">
    <text evidence="2">The sequence shown here is derived from an EMBL/GenBank/DDBJ whole genome shotgun (WGS) entry which is preliminary data.</text>
</comment>
<feature type="transmembrane region" description="Helical" evidence="1">
    <location>
        <begin position="205"/>
        <end position="226"/>
    </location>
</feature>
<dbReference type="EMBL" id="QZBM01000332">
    <property type="protein sequence ID" value="THZ16147.1"/>
    <property type="molecule type" value="Genomic_DNA"/>
</dbReference>
<sequence>MCAPVCRSGCFVFGVIVNILLLALTIWAAKSEQPFAVWVSLLVTFLFCFVYQVTITLARLRDGPGHNSSYAVPLSNSDIEMLTYNSPRLRPRNSLPEGSPPTDAFRLRPVSEDVQQNALYQRMLEERPLPPIPARNPSRPSIYSAVLASPLSDPFINGGALPQPIRLSAREGGVTIRQVPPSSSLFPAMRMPEPSGWSAAAKKTIYLSLAMLILIGLIGTMIWASLYLHKTIIVISLLVGIVCISMLLGALVLTTINLHLKQEHVYERQDSLDLLLVHPAFRNDFRDHLSKGGIPRNFSIPRERCIDNKERTSPTLPKPASSAFVATGMSIKYEKKPAVGCRPLPTLPTTTKAAEAGEARSTVDHPLPPIPTIPISPSIDVQEVHSELQTPEKSTHSLAPIIELQEATPTPEGHRHLIIDALPINRLTWTKSTTIRKVSDKLDAPVPFEEESKHVAAQPFDVESKVWVEIVTGLSLSGVHEEEEDGSWKEVTKSKHSRATRRRSKVKEGLNNKQMPSTRSLILLSLATTLDLLFLTLLLWALATHKDARIWVWWVVALAVALLVQGVFFIMKWCWSSSTPDDRGVEMGDWGEGMEDDGAFF</sequence>
<keyword evidence="1" id="KW-0812">Transmembrane</keyword>
<evidence type="ECO:0000256" key="1">
    <source>
        <dbReference type="SAM" id="Phobius"/>
    </source>
</evidence>
<proteinExistence type="predicted"/>
<keyword evidence="1" id="KW-0472">Membrane</keyword>
<keyword evidence="1" id="KW-1133">Transmembrane helix</keyword>
<feature type="transmembrane region" description="Helical" evidence="1">
    <location>
        <begin position="550"/>
        <end position="571"/>
    </location>
</feature>
<dbReference type="AlphaFoldDB" id="A0A4S9SXW6"/>
<dbReference type="Proteomes" id="UP000308005">
    <property type="component" value="Unassembled WGS sequence"/>
</dbReference>
<feature type="transmembrane region" description="Helical" evidence="1">
    <location>
        <begin position="232"/>
        <end position="253"/>
    </location>
</feature>
<accession>A0A4S9SXW6</accession>
<gene>
    <name evidence="2" type="ORF">D6C91_06485</name>
</gene>
<protein>
    <submittedName>
        <fullName evidence="2">Uncharacterized protein</fullName>
    </submittedName>
</protein>
<feature type="transmembrane region" description="Helical" evidence="1">
    <location>
        <begin position="521"/>
        <end position="544"/>
    </location>
</feature>
<name>A0A4S9SXW6_AURPU</name>